<proteinExistence type="predicted"/>
<dbReference type="Pfam" id="PF07690">
    <property type="entry name" value="MFS_1"/>
    <property type="match status" value="1"/>
</dbReference>
<feature type="transmembrane region" description="Helical" evidence="6">
    <location>
        <begin position="432"/>
        <end position="452"/>
    </location>
</feature>
<evidence type="ECO:0000313" key="8">
    <source>
        <dbReference type="EMBL" id="MXO65176.1"/>
    </source>
</evidence>
<dbReference type="Gene3D" id="1.20.1250.20">
    <property type="entry name" value="MFS general substrate transporter like domains"/>
    <property type="match status" value="1"/>
</dbReference>
<gene>
    <name evidence="8" type="ORF">GRI91_05365</name>
</gene>
<evidence type="ECO:0000256" key="5">
    <source>
        <dbReference type="ARBA" id="ARBA00023136"/>
    </source>
</evidence>
<dbReference type="SUPFAM" id="SSF103473">
    <property type="entry name" value="MFS general substrate transporter"/>
    <property type="match status" value="1"/>
</dbReference>
<dbReference type="PANTHER" id="PTHR23505">
    <property type="entry name" value="SPINSTER"/>
    <property type="match status" value="1"/>
</dbReference>
<dbReference type="InterPro" id="IPR020846">
    <property type="entry name" value="MFS_dom"/>
</dbReference>
<feature type="transmembrane region" description="Helical" evidence="6">
    <location>
        <begin position="308"/>
        <end position="330"/>
    </location>
</feature>
<feature type="transmembrane region" description="Helical" evidence="6">
    <location>
        <begin position="203"/>
        <end position="224"/>
    </location>
</feature>
<dbReference type="EMBL" id="WTYT01000002">
    <property type="protein sequence ID" value="MXO65176.1"/>
    <property type="molecule type" value="Genomic_DNA"/>
</dbReference>
<feature type="transmembrane region" description="Helical" evidence="6">
    <location>
        <begin position="267"/>
        <end position="288"/>
    </location>
</feature>
<feature type="transmembrane region" description="Helical" evidence="6">
    <location>
        <begin position="157"/>
        <end position="183"/>
    </location>
</feature>
<dbReference type="OrthoDB" id="7400989at2"/>
<evidence type="ECO:0000256" key="2">
    <source>
        <dbReference type="ARBA" id="ARBA00022448"/>
    </source>
</evidence>
<keyword evidence="3 6" id="KW-0812">Transmembrane</keyword>
<name>A0A6I4T2T7_9SPHN</name>
<dbReference type="PROSITE" id="PS50850">
    <property type="entry name" value="MFS"/>
    <property type="match status" value="1"/>
</dbReference>
<comment type="caution">
    <text evidence="8">The sequence shown here is derived from an EMBL/GenBank/DDBJ whole genome shotgun (WGS) entry which is preliminary data.</text>
</comment>
<dbReference type="GO" id="GO:0016020">
    <property type="term" value="C:membrane"/>
    <property type="evidence" value="ECO:0007669"/>
    <property type="project" value="UniProtKB-SubCell"/>
</dbReference>
<dbReference type="RefSeq" id="WP_160735603.1">
    <property type="nucleotide sequence ID" value="NZ_WTYT01000002.1"/>
</dbReference>
<keyword evidence="9" id="KW-1185">Reference proteome</keyword>
<dbReference type="InterPro" id="IPR044770">
    <property type="entry name" value="MFS_spinster-like"/>
</dbReference>
<dbReference type="InterPro" id="IPR036259">
    <property type="entry name" value="MFS_trans_sf"/>
</dbReference>
<feature type="transmembrane region" description="Helical" evidence="6">
    <location>
        <begin position="364"/>
        <end position="381"/>
    </location>
</feature>
<evidence type="ECO:0000259" key="7">
    <source>
        <dbReference type="PROSITE" id="PS50850"/>
    </source>
</evidence>
<keyword evidence="2" id="KW-0813">Transport</keyword>
<dbReference type="PANTHER" id="PTHR23505:SF79">
    <property type="entry name" value="PROTEIN SPINSTER"/>
    <property type="match status" value="1"/>
</dbReference>
<keyword evidence="5 6" id="KW-0472">Membrane</keyword>
<sequence>MAIAPTGQELKAESSDNSAAKVDMPWPSEKAGFYALFVIVFATFLSFFDQTVFAMLAERIKQSFGLSDTALGFVLGPATVIAYLFIGIPLARLVDIFPRKFVLGGGIAIIGVITALGGLAQSFGQFVGTRLFVGASGSAHGPGSYSMLSDYFRPLRIPLVFALMQLGFILGQTVGTWGGGQLIAWTGSWPEKSELLGLTIFNWQYILIMIGLPGLLVAVLFMFVPEPRRRTNPALDNMIPEKASFGRKVLAFTGFDAIRAINLRGRAYYPLFIALALAAVESQGLSAWRVPFILRTYGWSEAEIGNILAPMLLIAMLLGIGFGGTFVTWLAKRHKDANIRAAAILFTCTTVVSIAAPLMPTAELALGCMALGAMFGLAGAVPQNAAIQRIAPNEMRGQVTAVYLFMFTFFGAAGSFVIGLVADLVVGDPQKLWEAILITAVIFMPIATFFMYRGIRPYREEVERLEALGI</sequence>
<evidence type="ECO:0000256" key="6">
    <source>
        <dbReference type="SAM" id="Phobius"/>
    </source>
</evidence>
<dbReference type="GO" id="GO:0022857">
    <property type="term" value="F:transmembrane transporter activity"/>
    <property type="evidence" value="ECO:0007669"/>
    <property type="project" value="InterPro"/>
</dbReference>
<feature type="transmembrane region" description="Helical" evidence="6">
    <location>
        <begin position="337"/>
        <end position="358"/>
    </location>
</feature>
<dbReference type="AlphaFoldDB" id="A0A6I4T2T7"/>
<dbReference type="Proteomes" id="UP000438476">
    <property type="component" value="Unassembled WGS sequence"/>
</dbReference>
<reference evidence="8 9" key="1">
    <citation type="submission" date="2019-12" db="EMBL/GenBank/DDBJ databases">
        <title>Genomic-based taxomic classification of the family Erythrobacteraceae.</title>
        <authorList>
            <person name="Xu L."/>
        </authorList>
    </citation>
    <scope>NUCLEOTIDE SEQUENCE [LARGE SCALE GENOMIC DNA]</scope>
    <source>
        <strain evidence="8 9">LMG 29518</strain>
    </source>
</reference>
<feature type="transmembrane region" description="Helical" evidence="6">
    <location>
        <begin position="69"/>
        <end position="89"/>
    </location>
</feature>
<feature type="transmembrane region" description="Helical" evidence="6">
    <location>
        <begin position="101"/>
        <end position="120"/>
    </location>
</feature>
<dbReference type="InterPro" id="IPR011701">
    <property type="entry name" value="MFS"/>
</dbReference>
<organism evidence="8 9">
    <name type="scientific">Altericroceibacterium endophyticum</name>
    <dbReference type="NCBI Taxonomy" id="1808508"/>
    <lineage>
        <taxon>Bacteria</taxon>
        <taxon>Pseudomonadati</taxon>
        <taxon>Pseudomonadota</taxon>
        <taxon>Alphaproteobacteria</taxon>
        <taxon>Sphingomonadales</taxon>
        <taxon>Erythrobacteraceae</taxon>
        <taxon>Altericroceibacterium</taxon>
    </lineage>
</organism>
<evidence type="ECO:0000313" key="9">
    <source>
        <dbReference type="Proteomes" id="UP000438476"/>
    </source>
</evidence>
<evidence type="ECO:0000256" key="3">
    <source>
        <dbReference type="ARBA" id="ARBA00022692"/>
    </source>
</evidence>
<evidence type="ECO:0000256" key="4">
    <source>
        <dbReference type="ARBA" id="ARBA00022989"/>
    </source>
</evidence>
<comment type="subcellular location">
    <subcellularLocation>
        <location evidence="1">Membrane</location>
        <topology evidence="1">Multi-pass membrane protein</topology>
    </subcellularLocation>
</comment>
<feature type="transmembrane region" description="Helical" evidence="6">
    <location>
        <begin position="33"/>
        <end position="57"/>
    </location>
</feature>
<feature type="domain" description="Major facilitator superfamily (MFS) profile" evidence="7">
    <location>
        <begin position="35"/>
        <end position="459"/>
    </location>
</feature>
<protein>
    <submittedName>
        <fullName evidence="8">MFS transporter</fullName>
    </submittedName>
</protein>
<feature type="transmembrane region" description="Helical" evidence="6">
    <location>
        <begin position="402"/>
        <end position="426"/>
    </location>
</feature>
<accession>A0A6I4T2T7</accession>
<evidence type="ECO:0000256" key="1">
    <source>
        <dbReference type="ARBA" id="ARBA00004141"/>
    </source>
</evidence>
<keyword evidence="4 6" id="KW-1133">Transmembrane helix</keyword>